<organism evidence="1 2">
    <name type="scientific">Candidatus Magnetobacterium bavaricum</name>
    <dbReference type="NCBI Taxonomy" id="29290"/>
    <lineage>
        <taxon>Bacteria</taxon>
        <taxon>Pseudomonadati</taxon>
        <taxon>Nitrospirota</taxon>
        <taxon>Thermodesulfovibrionia</taxon>
        <taxon>Thermodesulfovibrionales</taxon>
        <taxon>Candidatus Magnetobacteriaceae</taxon>
        <taxon>Candidatus Magnetobacterium</taxon>
    </lineage>
</organism>
<keyword evidence="2" id="KW-1185">Reference proteome</keyword>
<evidence type="ECO:0000313" key="1">
    <source>
        <dbReference type="EMBL" id="KJU85224.1"/>
    </source>
</evidence>
<comment type="caution">
    <text evidence="1">The sequence shown here is derived from an EMBL/GenBank/DDBJ whole genome shotgun (WGS) entry which is preliminary data.</text>
</comment>
<sequence length="76" mass="8203">MEVKMKDEDSVTGTVECLEAGTIGNEKTAKITTCNEAVHSSESISHSITHDPRESILAMLRFDPNRIAALMAGIAE</sequence>
<reference evidence="1 2" key="1">
    <citation type="submission" date="2015-02" db="EMBL/GenBank/DDBJ databases">
        <title>Single-cell genomics of uncultivated deep-branching MTB reveals a conserved set of magnetosome genes.</title>
        <authorList>
            <person name="Kolinko S."/>
            <person name="Richter M."/>
            <person name="Glockner F.O."/>
            <person name="Brachmann A."/>
            <person name="Schuler D."/>
        </authorList>
    </citation>
    <scope>NUCLEOTIDE SEQUENCE [LARGE SCALE GENOMIC DNA]</scope>
    <source>
        <strain evidence="1">TM-1</strain>
    </source>
</reference>
<dbReference type="EMBL" id="LACI01001116">
    <property type="protein sequence ID" value="KJU85224.1"/>
    <property type="molecule type" value="Genomic_DNA"/>
</dbReference>
<accession>A0A0F3GTF8</accession>
<evidence type="ECO:0000313" key="2">
    <source>
        <dbReference type="Proteomes" id="UP000033423"/>
    </source>
</evidence>
<gene>
    <name evidence="1" type="ORF">MBAV_002588</name>
</gene>
<dbReference type="AlphaFoldDB" id="A0A0F3GTF8"/>
<dbReference type="Proteomes" id="UP000033423">
    <property type="component" value="Unassembled WGS sequence"/>
</dbReference>
<name>A0A0F3GTF8_9BACT</name>
<protein>
    <submittedName>
        <fullName evidence="1">Uncharacterized protein</fullName>
    </submittedName>
</protein>
<proteinExistence type="predicted"/>